<keyword evidence="2 5" id="KW-0645">Protease</keyword>
<dbReference type="Pfam" id="PF00082">
    <property type="entry name" value="Peptidase_S8"/>
    <property type="match status" value="1"/>
</dbReference>
<evidence type="ECO:0000256" key="4">
    <source>
        <dbReference type="ARBA" id="ARBA00022825"/>
    </source>
</evidence>
<dbReference type="InterPro" id="IPR022398">
    <property type="entry name" value="Peptidase_S8_His-AS"/>
</dbReference>
<evidence type="ECO:0000256" key="7">
    <source>
        <dbReference type="SAM" id="Phobius"/>
    </source>
</evidence>
<keyword evidence="7" id="KW-0472">Membrane</keyword>
<dbReference type="SUPFAM" id="SSF52743">
    <property type="entry name" value="Subtilisin-like"/>
    <property type="match status" value="1"/>
</dbReference>
<dbReference type="PANTHER" id="PTHR43806">
    <property type="entry name" value="PEPTIDASE S8"/>
    <property type="match status" value="1"/>
</dbReference>
<dbReference type="InterPro" id="IPR050131">
    <property type="entry name" value="Peptidase_S8_subtilisin-like"/>
</dbReference>
<evidence type="ECO:0000256" key="3">
    <source>
        <dbReference type="ARBA" id="ARBA00022801"/>
    </source>
</evidence>
<dbReference type="Gene3D" id="3.40.50.200">
    <property type="entry name" value="Peptidase S8/S53 domain"/>
    <property type="match status" value="1"/>
</dbReference>
<feature type="active site" description="Charge relay system" evidence="5">
    <location>
        <position position="101"/>
    </location>
</feature>
<keyword evidence="4 5" id="KW-0720">Serine protease</keyword>
<name>A0A918E9U7_9ACTN</name>
<comment type="similarity">
    <text evidence="1 5 6">Belongs to the peptidase S8 family.</text>
</comment>
<comment type="caution">
    <text evidence="9">The sequence shown here is derived from an EMBL/GenBank/DDBJ whole genome shotgun (WGS) entry which is preliminary data.</text>
</comment>
<dbReference type="InterPro" id="IPR023828">
    <property type="entry name" value="Peptidase_S8_Ser-AS"/>
</dbReference>
<reference evidence="9" key="1">
    <citation type="journal article" date="2014" name="Int. J. Syst. Evol. Microbiol.">
        <title>Complete genome sequence of Corynebacterium casei LMG S-19264T (=DSM 44701T), isolated from a smear-ripened cheese.</title>
        <authorList>
            <consortium name="US DOE Joint Genome Institute (JGI-PGF)"/>
            <person name="Walter F."/>
            <person name="Albersmeier A."/>
            <person name="Kalinowski J."/>
            <person name="Ruckert C."/>
        </authorList>
    </citation>
    <scope>NUCLEOTIDE SEQUENCE</scope>
    <source>
        <strain evidence="9">CGMCC 4.7430</strain>
    </source>
</reference>
<feature type="transmembrane region" description="Helical" evidence="7">
    <location>
        <begin position="350"/>
        <end position="372"/>
    </location>
</feature>
<dbReference type="AlphaFoldDB" id="A0A918E9U7"/>
<gene>
    <name evidence="9" type="ORF">GCM10012278_85650</name>
</gene>
<evidence type="ECO:0000256" key="5">
    <source>
        <dbReference type="PROSITE-ProRule" id="PRU01240"/>
    </source>
</evidence>
<dbReference type="PROSITE" id="PS51892">
    <property type="entry name" value="SUBTILASE"/>
    <property type="match status" value="1"/>
</dbReference>
<evidence type="ECO:0000313" key="9">
    <source>
        <dbReference type="EMBL" id="GGP17439.1"/>
    </source>
</evidence>
<dbReference type="InterPro" id="IPR023827">
    <property type="entry name" value="Peptidase_S8_Asp-AS"/>
</dbReference>
<evidence type="ECO:0000313" key="10">
    <source>
        <dbReference type="Proteomes" id="UP000660745"/>
    </source>
</evidence>
<dbReference type="InterPro" id="IPR015500">
    <property type="entry name" value="Peptidase_S8_subtilisin-rel"/>
</dbReference>
<keyword evidence="7" id="KW-0812">Transmembrane</keyword>
<dbReference type="PRINTS" id="PR00723">
    <property type="entry name" value="SUBTILISIN"/>
</dbReference>
<accession>A0A918E9U7</accession>
<dbReference type="PROSITE" id="PS00136">
    <property type="entry name" value="SUBTILASE_ASP"/>
    <property type="match status" value="1"/>
</dbReference>
<dbReference type="PROSITE" id="PS00138">
    <property type="entry name" value="SUBTILASE_SER"/>
    <property type="match status" value="1"/>
</dbReference>
<sequence length="386" mass="39780">MTGLGCSDMIGHAFLAGLLGLHLPLAPAIAPEKCQPPRGSMQVGESWAQQRLDPRRVWSLSTGAGVSVAIIDSGVDLTHPQLRVAGKADLTRTGIRDCVGHGTAVAGIIGARHVKGVPFYGMAPEARLLVYKQTNAERDGDPDLLVRAIKSAADVGAKVINVSVSTSDQPALRQAVAYALAKDSLIVAAAGNIKKEDGTPIPDYPASYEGVLAVGAAGPNGRLSDFSNVKTPVAVLGPGQGVTSTWPGRSYFKDLRGTSYAAPYVAGVAALVRARFPSLDQAQVLKRIVTTADGVASGGKAGMVNPMLAVSAILPFEPANAPVVAPPPLSPLPAGVVTQAPPVDHDAIRLALLVAGLGMGLGLLVVVTRAVIPMGHRRGWRAGRDD</sequence>
<protein>
    <submittedName>
        <fullName evidence="9">Peptidase S8</fullName>
    </submittedName>
</protein>
<keyword evidence="7" id="KW-1133">Transmembrane helix</keyword>
<feature type="active site" description="Charge relay system" evidence="5">
    <location>
        <position position="72"/>
    </location>
</feature>
<reference evidence="9" key="2">
    <citation type="submission" date="2020-09" db="EMBL/GenBank/DDBJ databases">
        <authorList>
            <person name="Sun Q."/>
            <person name="Zhou Y."/>
        </authorList>
    </citation>
    <scope>NUCLEOTIDE SEQUENCE</scope>
    <source>
        <strain evidence="9">CGMCC 4.7430</strain>
    </source>
</reference>
<organism evidence="9 10">
    <name type="scientific">Nonomuraea glycinis</name>
    <dbReference type="NCBI Taxonomy" id="2047744"/>
    <lineage>
        <taxon>Bacteria</taxon>
        <taxon>Bacillati</taxon>
        <taxon>Actinomycetota</taxon>
        <taxon>Actinomycetes</taxon>
        <taxon>Streptosporangiales</taxon>
        <taxon>Streptosporangiaceae</taxon>
        <taxon>Nonomuraea</taxon>
    </lineage>
</organism>
<keyword evidence="3 5" id="KW-0378">Hydrolase</keyword>
<dbReference type="PANTHER" id="PTHR43806:SF11">
    <property type="entry name" value="CEREVISIN-RELATED"/>
    <property type="match status" value="1"/>
</dbReference>
<keyword evidence="10" id="KW-1185">Reference proteome</keyword>
<evidence type="ECO:0000256" key="2">
    <source>
        <dbReference type="ARBA" id="ARBA00022670"/>
    </source>
</evidence>
<dbReference type="InterPro" id="IPR000209">
    <property type="entry name" value="Peptidase_S8/S53_dom"/>
</dbReference>
<dbReference type="PROSITE" id="PS00137">
    <property type="entry name" value="SUBTILASE_HIS"/>
    <property type="match status" value="1"/>
</dbReference>
<dbReference type="GO" id="GO:0004252">
    <property type="term" value="F:serine-type endopeptidase activity"/>
    <property type="evidence" value="ECO:0007669"/>
    <property type="project" value="UniProtKB-UniRule"/>
</dbReference>
<dbReference type="GO" id="GO:0006508">
    <property type="term" value="P:proteolysis"/>
    <property type="evidence" value="ECO:0007669"/>
    <property type="project" value="UniProtKB-KW"/>
</dbReference>
<dbReference type="Proteomes" id="UP000660745">
    <property type="component" value="Unassembled WGS sequence"/>
</dbReference>
<evidence type="ECO:0000256" key="1">
    <source>
        <dbReference type="ARBA" id="ARBA00011073"/>
    </source>
</evidence>
<evidence type="ECO:0000256" key="6">
    <source>
        <dbReference type="RuleBase" id="RU003355"/>
    </source>
</evidence>
<proteinExistence type="inferred from homology"/>
<dbReference type="InterPro" id="IPR036852">
    <property type="entry name" value="Peptidase_S8/S53_dom_sf"/>
</dbReference>
<feature type="domain" description="Peptidase S8/S53" evidence="8">
    <location>
        <begin position="63"/>
        <end position="293"/>
    </location>
</feature>
<evidence type="ECO:0000259" key="8">
    <source>
        <dbReference type="Pfam" id="PF00082"/>
    </source>
</evidence>
<feature type="active site" description="Charge relay system" evidence="5">
    <location>
        <position position="259"/>
    </location>
</feature>
<dbReference type="EMBL" id="BMNK01000024">
    <property type="protein sequence ID" value="GGP17439.1"/>
    <property type="molecule type" value="Genomic_DNA"/>
</dbReference>